<feature type="region of interest" description="Disordered" evidence="1">
    <location>
        <begin position="103"/>
        <end position="124"/>
    </location>
</feature>
<dbReference type="RefSeq" id="WP_344879602.1">
    <property type="nucleotide sequence ID" value="NZ_BAABCJ010000001.1"/>
</dbReference>
<name>A0ABP7CVW9_9MICC</name>
<protein>
    <recommendedName>
        <fullName evidence="5">DUF4282 domain-containing protein</fullName>
    </recommendedName>
</protein>
<feature type="transmembrane region" description="Helical" evidence="2">
    <location>
        <begin position="20"/>
        <end position="41"/>
    </location>
</feature>
<dbReference type="Proteomes" id="UP001501536">
    <property type="component" value="Unassembled WGS sequence"/>
</dbReference>
<keyword evidence="2" id="KW-0812">Transmembrane</keyword>
<evidence type="ECO:0000313" key="3">
    <source>
        <dbReference type="EMBL" id="GAA3695575.1"/>
    </source>
</evidence>
<accession>A0ABP7CVW9</accession>
<evidence type="ECO:0000256" key="1">
    <source>
        <dbReference type="SAM" id="MobiDB-lite"/>
    </source>
</evidence>
<proteinExistence type="predicted"/>
<gene>
    <name evidence="3" type="ORF">GCM10022377_05510</name>
</gene>
<comment type="caution">
    <text evidence="3">The sequence shown here is derived from an EMBL/GenBank/DDBJ whole genome shotgun (WGS) entry which is preliminary data.</text>
</comment>
<keyword evidence="2" id="KW-0472">Membrane</keyword>
<organism evidence="3 4">
    <name type="scientific">Zhihengliuella alba</name>
    <dbReference type="NCBI Taxonomy" id="547018"/>
    <lineage>
        <taxon>Bacteria</taxon>
        <taxon>Bacillati</taxon>
        <taxon>Actinomycetota</taxon>
        <taxon>Actinomycetes</taxon>
        <taxon>Micrococcales</taxon>
        <taxon>Micrococcaceae</taxon>
        <taxon>Zhihengliuella</taxon>
    </lineage>
</organism>
<keyword evidence="4" id="KW-1185">Reference proteome</keyword>
<dbReference type="EMBL" id="BAABCJ010000001">
    <property type="protein sequence ID" value="GAA3695575.1"/>
    <property type="molecule type" value="Genomic_DNA"/>
</dbReference>
<keyword evidence="2" id="KW-1133">Transmembrane helix</keyword>
<evidence type="ECO:0000313" key="4">
    <source>
        <dbReference type="Proteomes" id="UP001501536"/>
    </source>
</evidence>
<evidence type="ECO:0008006" key="5">
    <source>
        <dbReference type="Google" id="ProtNLM"/>
    </source>
</evidence>
<feature type="transmembrane region" description="Helical" evidence="2">
    <location>
        <begin position="53"/>
        <end position="79"/>
    </location>
</feature>
<evidence type="ECO:0000256" key="2">
    <source>
        <dbReference type="SAM" id="Phobius"/>
    </source>
</evidence>
<sequence length="124" mass="13025">MRPGDRRPPAFEFGPAFRWVGIAVRAAGALLAAWLVVWLGLGGRADYVDGPPHGWAVVAGAWTGFGGLAAAGAAGILFVQQLVLAVLERVDRGPLFPGLLQARGQRGRQREVGVSPSKKDSKNA</sequence>
<reference evidence="4" key="1">
    <citation type="journal article" date="2019" name="Int. J. Syst. Evol. Microbiol.">
        <title>The Global Catalogue of Microorganisms (GCM) 10K type strain sequencing project: providing services to taxonomists for standard genome sequencing and annotation.</title>
        <authorList>
            <consortium name="The Broad Institute Genomics Platform"/>
            <consortium name="The Broad Institute Genome Sequencing Center for Infectious Disease"/>
            <person name="Wu L."/>
            <person name="Ma J."/>
        </authorList>
    </citation>
    <scope>NUCLEOTIDE SEQUENCE [LARGE SCALE GENOMIC DNA]</scope>
    <source>
        <strain evidence="4">JCM 16961</strain>
    </source>
</reference>